<keyword evidence="7 8" id="KW-0501">Molybdenum cofactor biosynthesis</keyword>
<feature type="binding site" evidence="8">
    <location>
        <position position="117"/>
    </location>
    <ligand>
        <name>GTP</name>
        <dbReference type="ChEBI" id="CHEBI:37565"/>
    </ligand>
</feature>
<keyword evidence="1 8" id="KW-0963">Cytoplasm</keyword>
<evidence type="ECO:0000313" key="10">
    <source>
        <dbReference type="EMBL" id="TDP82276.1"/>
    </source>
</evidence>
<comment type="similarity">
    <text evidence="8">Belongs to the MobA family.</text>
</comment>
<reference evidence="10 11" key="1">
    <citation type="submission" date="2019-03" db="EMBL/GenBank/DDBJ databases">
        <title>Genomic Encyclopedia of Type Strains, Phase IV (KMG-IV): sequencing the most valuable type-strain genomes for metagenomic binning, comparative biology and taxonomic classification.</title>
        <authorList>
            <person name="Goeker M."/>
        </authorList>
    </citation>
    <scope>NUCLEOTIDE SEQUENCE [LARGE SCALE GENOMIC DNA]</scope>
    <source>
        <strain evidence="10 11">DSM 11901</strain>
    </source>
</reference>
<feature type="binding site" evidence="8">
    <location>
        <position position="33"/>
    </location>
    <ligand>
        <name>GTP</name>
        <dbReference type="ChEBI" id="CHEBI:37565"/>
    </ligand>
</feature>
<dbReference type="EMBL" id="SNXW01000006">
    <property type="protein sequence ID" value="TDP82276.1"/>
    <property type="molecule type" value="Genomic_DNA"/>
</dbReference>
<feature type="domain" description="MobA-like NTP transferase" evidence="9">
    <location>
        <begin position="19"/>
        <end position="222"/>
    </location>
</feature>
<accession>A0A4R6R9I1</accession>
<comment type="cofactor">
    <cofactor evidence="8">
        <name>Mg(2+)</name>
        <dbReference type="ChEBI" id="CHEBI:18420"/>
    </cofactor>
</comment>
<dbReference type="HAMAP" id="MF_00316">
    <property type="entry name" value="MobA"/>
    <property type="match status" value="1"/>
</dbReference>
<keyword evidence="3 8" id="KW-0479">Metal-binding</keyword>
<comment type="subunit">
    <text evidence="8">Monomer.</text>
</comment>
<dbReference type="GO" id="GO:0046872">
    <property type="term" value="F:metal ion binding"/>
    <property type="evidence" value="ECO:0007669"/>
    <property type="project" value="UniProtKB-KW"/>
</dbReference>
<dbReference type="OrthoDB" id="9788394at2"/>
<keyword evidence="11" id="KW-1185">Reference proteome</keyword>
<gene>
    <name evidence="8" type="primary">mobA</name>
    <name evidence="10" type="ORF">EV672_106239</name>
</gene>
<dbReference type="PANTHER" id="PTHR19136">
    <property type="entry name" value="MOLYBDENUM COFACTOR GUANYLYLTRANSFERASE"/>
    <property type="match status" value="1"/>
</dbReference>
<evidence type="ECO:0000256" key="7">
    <source>
        <dbReference type="ARBA" id="ARBA00023150"/>
    </source>
</evidence>
<dbReference type="InterPro" id="IPR025877">
    <property type="entry name" value="MobA-like_NTP_Trfase"/>
</dbReference>
<evidence type="ECO:0000256" key="6">
    <source>
        <dbReference type="ARBA" id="ARBA00023134"/>
    </source>
</evidence>
<feature type="binding site" evidence="8">
    <location>
        <position position="149"/>
    </location>
    <ligand>
        <name>GTP</name>
        <dbReference type="ChEBI" id="CHEBI:37565"/>
    </ligand>
</feature>
<evidence type="ECO:0000256" key="4">
    <source>
        <dbReference type="ARBA" id="ARBA00022741"/>
    </source>
</evidence>
<organism evidence="10 11">
    <name type="scientific">Aquabacterium commune</name>
    <dbReference type="NCBI Taxonomy" id="70586"/>
    <lineage>
        <taxon>Bacteria</taxon>
        <taxon>Pseudomonadati</taxon>
        <taxon>Pseudomonadota</taxon>
        <taxon>Betaproteobacteria</taxon>
        <taxon>Burkholderiales</taxon>
        <taxon>Aquabacterium</taxon>
    </lineage>
</organism>
<feature type="binding site" evidence="8">
    <location>
        <begin position="20"/>
        <end position="22"/>
    </location>
    <ligand>
        <name>GTP</name>
        <dbReference type="ChEBI" id="CHEBI:37565"/>
    </ligand>
</feature>
<evidence type="ECO:0000256" key="5">
    <source>
        <dbReference type="ARBA" id="ARBA00022842"/>
    </source>
</evidence>
<comment type="subcellular location">
    <subcellularLocation>
        <location evidence="8">Cytoplasm</location>
    </subcellularLocation>
</comment>
<comment type="domain">
    <text evidence="8">The N-terminal domain determines nucleotide recognition and specific binding, while the C-terminal domain determines the specific binding to the target protein.</text>
</comment>
<evidence type="ECO:0000313" key="11">
    <source>
        <dbReference type="Proteomes" id="UP000294593"/>
    </source>
</evidence>
<dbReference type="GO" id="GO:0005737">
    <property type="term" value="C:cytoplasm"/>
    <property type="evidence" value="ECO:0007669"/>
    <property type="project" value="UniProtKB-SubCell"/>
</dbReference>
<dbReference type="GO" id="GO:1902758">
    <property type="term" value="P:bis(molybdopterin guanine dinucleotide)molybdenum biosynthetic process"/>
    <property type="evidence" value="ECO:0007669"/>
    <property type="project" value="TreeGrafter"/>
</dbReference>
<dbReference type="Gene3D" id="3.90.550.10">
    <property type="entry name" value="Spore Coat Polysaccharide Biosynthesis Protein SpsA, Chain A"/>
    <property type="match status" value="1"/>
</dbReference>
<comment type="function">
    <text evidence="8">Transfers a GMP moiety from GTP to Mo-molybdopterin (Mo-MPT) cofactor (Moco or molybdenum cofactor) to form Mo-molybdopterin guanine dinucleotide (Mo-MGD) cofactor.</text>
</comment>
<dbReference type="GO" id="GO:0061603">
    <property type="term" value="F:molybdenum cofactor guanylyltransferase activity"/>
    <property type="evidence" value="ECO:0007669"/>
    <property type="project" value="UniProtKB-EC"/>
</dbReference>
<comment type="catalytic activity">
    <reaction evidence="8">
        <text>Mo-molybdopterin + GTP + H(+) = Mo-molybdopterin guanine dinucleotide + diphosphate</text>
        <dbReference type="Rhea" id="RHEA:34243"/>
        <dbReference type="ChEBI" id="CHEBI:15378"/>
        <dbReference type="ChEBI" id="CHEBI:33019"/>
        <dbReference type="ChEBI" id="CHEBI:37565"/>
        <dbReference type="ChEBI" id="CHEBI:71302"/>
        <dbReference type="ChEBI" id="CHEBI:71310"/>
        <dbReference type="EC" id="2.7.7.77"/>
    </reaction>
</comment>
<dbReference type="PANTHER" id="PTHR19136:SF81">
    <property type="entry name" value="MOLYBDENUM COFACTOR GUANYLYLTRANSFERASE"/>
    <property type="match status" value="1"/>
</dbReference>
<dbReference type="Proteomes" id="UP000294593">
    <property type="component" value="Unassembled WGS sequence"/>
</dbReference>
<sequence>MANIGTPDVPPTHTVSAWLLAGGEGRRMQGQDKGLVSWQGRPLAAWVLDSLTASDTASDAASAEASANAQTRAPARLSAIGITANRHPERYRDLLARCGPVLRQGVPLAVPGGVLPDDADLPERSGPMAGILTALRHSHTEWVLVLPCDTPRLPRDLWPRLLAAALQHKADIAVPVTQDPAPADGSDGTRHQWVCALMRRRVFDGMLRSFVNGERKIGRWTQAQPWVGVCFDPETDFQNMNTLETLHGRD</sequence>
<dbReference type="CDD" id="cd02503">
    <property type="entry name" value="MobA"/>
    <property type="match status" value="1"/>
</dbReference>
<dbReference type="SUPFAM" id="SSF53448">
    <property type="entry name" value="Nucleotide-diphospho-sugar transferases"/>
    <property type="match status" value="1"/>
</dbReference>
<evidence type="ECO:0000256" key="8">
    <source>
        <dbReference type="HAMAP-Rule" id="MF_00316"/>
    </source>
</evidence>
<keyword evidence="10" id="KW-0548">Nucleotidyltransferase</keyword>
<keyword evidence="4 8" id="KW-0547">Nucleotide-binding</keyword>
<proteinExistence type="inferred from homology"/>
<dbReference type="Pfam" id="PF12804">
    <property type="entry name" value="NTP_transf_3"/>
    <property type="match status" value="1"/>
</dbReference>
<dbReference type="EC" id="2.7.7.77" evidence="8"/>
<keyword evidence="2 8" id="KW-0808">Transferase</keyword>
<dbReference type="AlphaFoldDB" id="A0A4R6R9I1"/>
<comment type="caution">
    <text evidence="8">Lacks conserved residue(s) required for the propagation of feature annotation.</text>
</comment>
<comment type="caution">
    <text evidence="10">The sequence shown here is derived from an EMBL/GenBank/DDBJ whole genome shotgun (WGS) entry which is preliminary data.</text>
</comment>
<name>A0A4R6R9I1_9BURK</name>
<dbReference type="RefSeq" id="WP_133609533.1">
    <property type="nucleotide sequence ID" value="NZ_SNXW01000006.1"/>
</dbReference>
<keyword evidence="5 8" id="KW-0460">Magnesium</keyword>
<dbReference type="InterPro" id="IPR029044">
    <property type="entry name" value="Nucleotide-diphossugar_trans"/>
</dbReference>
<protein>
    <recommendedName>
        <fullName evidence="8">Molybdenum cofactor guanylyltransferase</fullName>
        <shortName evidence="8">MoCo guanylyltransferase</shortName>
        <ecNumber evidence="8">2.7.7.77</ecNumber>
    </recommendedName>
    <alternativeName>
        <fullName evidence="8">GTP:molybdopterin guanylyltransferase</fullName>
    </alternativeName>
    <alternativeName>
        <fullName evidence="8">Mo-MPT guanylyltransferase</fullName>
    </alternativeName>
    <alternativeName>
        <fullName evidence="8">Molybdopterin guanylyltransferase</fullName>
    </alternativeName>
    <alternativeName>
        <fullName evidence="8">Molybdopterin-guanine dinucleotide synthase</fullName>
        <shortName evidence="8">MGD synthase</shortName>
    </alternativeName>
</protein>
<evidence type="ECO:0000256" key="2">
    <source>
        <dbReference type="ARBA" id="ARBA00022679"/>
    </source>
</evidence>
<dbReference type="GO" id="GO:0005525">
    <property type="term" value="F:GTP binding"/>
    <property type="evidence" value="ECO:0007669"/>
    <property type="project" value="UniProtKB-UniRule"/>
</dbReference>
<evidence type="ECO:0000256" key="3">
    <source>
        <dbReference type="ARBA" id="ARBA00022723"/>
    </source>
</evidence>
<dbReference type="InterPro" id="IPR013482">
    <property type="entry name" value="Molybde_CF_guanTrfase"/>
</dbReference>
<keyword evidence="6 8" id="KW-0342">GTP-binding</keyword>
<feature type="binding site" evidence="8">
    <location>
        <position position="149"/>
    </location>
    <ligand>
        <name>Mg(2+)</name>
        <dbReference type="ChEBI" id="CHEBI:18420"/>
    </ligand>
</feature>
<evidence type="ECO:0000256" key="1">
    <source>
        <dbReference type="ARBA" id="ARBA00022490"/>
    </source>
</evidence>
<evidence type="ECO:0000259" key="9">
    <source>
        <dbReference type="Pfam" id="PF12804"/>
    </source>
</evidence>